<evidence type="ECO:0000313" key="2">
    <source>
        <dbReference type="EMBL" id="SIT21766.1"/>
    </source>
</evidence>
<feature type="compositionally biased region" description="Low complexity" evidence="1">
    <location>
        <begin position="369"/>
        <end position="378"/>
    </location>
</feature>
<accession>A0A1N7QG25</accession>
<organism evidence="2 3">
    <name type="scientific">Gemmobacter megaterium</name>
    <dbReference type="NCBI Taxonomy" id="1086013"/>
    <lineage>
        <taxon>Bacteria</taxon>
        <taxon>Pseudomonadati</taxon>
        <taxon>Pseudomonadota</taxon>
        <taxon>Alphaproteobacteria</taxon>
        <taxon>Rhodobacterales</taxon>
        <taxon>Paracoccaceae</taxon>
        <taxon>Gemmobacter</taxon>
    </lineage>
</organism>
<dbReference type="STRING" id="1086013.SAMN05421774_11060"/>
<reference evidence="2 3" key="1">
    <citation type="submission" date="2017-01" db="EMBL/GenBank/DDBJ databases">
        <authorList>
            <person name="Mah S.A."/>
            <person name="Swanson W.J."/>
            <person name="Moy G.W."/>
            <person name="Vacquier V.D."/>
        </authorList>
    </citation>
    <scope>NUCLEOTIDE SEQUENCE [LARGE SCALE GENOMIC DNA]</scope>
    <source>
        <strain evidence="2 3">DSM 26375</strain>
    </source>
</reference>
<evidence type="ECO:0000313" key="3">
    <source>
        <dbReference type="Proteomes" id="UP000186141"/>
    </source>
</evidence>
<name>A0A1N7QG25_9RHOB</name>
<protein>
    <submittedName>
        <fullName evidence="2">Uncharacterized protein</fullName>
    </submittedName>
</protein>
<dbReference type="AlphaFoldDB" id="A0A1N7QG25"/>
<gene>
    <name evidence="2" type="ORF">SAMN05421774_11060</name>
</gene>
<dbReference type="OrthoDB" id="7540582at2"/>
<feature type="region of interest" description="Disordered" evidence="1">
    <location>
        <begin position="369"/>
        <end position="422"/>
    </location>
</feature>
<evidence type="ECO:0000256" key="1">
    <source>
        <dbReference type="SAM" id="MobiDB-lite"/>
    </source>
</evidence>
<dbReference type="Proteomes" id="UP000186141">
    <property type="component" value="Unassembled WGS sequence"/>
</dbReference>
<keyword evidence="3" id="KW-1185">Reference proteome</keyword>
<dbReference type="RefSeq" id="WP_076533869.1">
    <property type="nucleotide sequence ID" value="NZ_BMEH01000010.1"/>
</dbReference>
<proteinExistence type="predicted"/>
<sequence>MKLVLHIGGSGTGGLQSWLAARRTELTAQGVCHPDIFGAADHAGLVQFALTRGQLEAMPPAARPFADAEAQNAFRKRLRARVAETVAQGTGVRAWLLSDADLFRSLHTDTMVDRVRDLLGAHFTEIAVFLHLRPQTGLIGAEALAMAQAGLPVSQATMAARMLGSEAAHLDADRLVARWEKVFGAENVHLVPHVREPAIAEHLMLALGVSPTPLGPLPAETEAPGWRALALANAVTQGGGQAMQAALPLADLPATEPLRPDAALAAELRARYDRGNAALIKRRPDLRAGDMEMATEGTATLPLVETPCLFAEQLVALVRRNAHDLTLERYARLLAESRQAIAEGRREDAAALLPALDALAARLSALADPQAGAEAAVAPPAPAPGPEAKAKPAKPKPKTKPAEGGTDKAAGKPAPKKPAAGA</sequence>
<dbReference type="EMBL" id="FTOT01000010">
    <property type="protein sequence ID" value="SIT21766.1"/>
    <property type="molecule type" value="Genomic_DNA"/>
</dbReference>
<feature type="compositionally biased region" description="Low complexity" evidence="1">
    <location>
        <begin position="411"/>
        <end position="422"/>
    </location>
</feature>